<sequence length="540" mass="61059">MWPRHTIGLKFSFFSLCFLWTQATFTENSSVTYEPAGGAGQQVLTWTGGDGQVISADYLKLSLKQELQKRLSSEARIFLQDEQGFESLDARYTNYKRPWYIAAIQVAEENDVIETVNYARTRGIRFAARSGGHSLTTSLRRIKNAIAIDMRKLNSIKYDESKRRMTVGGGITTGEFANVTHSKGMEVTVGSCPCTGVLGISLGAGIGRLQGKYGYLNDNMVSIRLLLANGTVVEASKDSNPDLFWAVRGAGHNFGIGLEATYQVYPQLNDGRHYVVDFEFDLDKAEGMLETVNDMSKSMPAEVALFIIGRRKGANGKPTININLVYSGPEEDATPYIQPFDALSPVWKDAKTATWDALPWATYNGLNNILCTPQGWARFPIKNFYAANVKKYDIPTMRSYFNAWRAQNQKYEGEAMFSFMFESFPQQRVREKSDDATAYPWRHGSDHFLMIEAAYKNSVDEELLDNWLSKQQDSFIATSGYGRLQQYVNYGHGSKDPPEALYGYDEWRLEKLRRLKKEFDPEGWFNGYQPFVEDIELDGD</sequence>
<reference evidence="8" key="1">
    <citation type="journal article" date="2020" name="Stud. Mycol.">
        <title>101 Dothideomycetes genomes: a test case for predicting lifestyles and emergence of pathogens.</title>
        <authorList>
            <person name="Haridas S."/>
            <person name="Albert R."/>
            <person name="Binder M."/>
            <person name="Bloem J."/>
            <person name="Labutti K."/>
            <person name="Salamov A."/>
            <person name="Andreopoulos B."/>
            <person name="Baker S."/>
            <person name="Barry K."/>
            <person name="Bills G."/>
            <person name="Bluhm B."/>
            <person name="Cannon C."/>
            <person name="Castanera R."/>
            <person name="Culley D."/>
            <person name="Daum C."/>
            <person name="Ezra D."/>
            <person name="Gonzalez J."/>
            <person name="Henrissat B."/>
            <person name="Kuo A."/>
            <person name="Liang C."/>
            <person name="Lipzen A."/>
            <person name="Lutzoni F."/>
            <person name="Magnuson J."/>
            <person name="Mondo S."/>
            <person name="Nolan M."/>
            <person name="Ohm R."/>
            <person name="Pangilinan J."/>
            <person name="Park H.-J."/>
            <person name="Ramirez L."/>
            <person name="Alfaro M."/>
            <person name="Sun H."/>
            <person name="Tritt A."/>
            <person name="Yoshinaga Y."/>
            <person name="Zwiers L.-H."/>
            <person name="Turgeon B."/>
            <person name="Goodwin S."/>
            <person name="Spatafora J."/>
            <person name="Crous P."/>
            <person name="Grigoriev I."/>
        </authorList>
    </citation>
    <scope>NUCLEOTIDE SEQUENCE</scope>
    <source>
        <strain evidence="8">CBS 207.26</strain>
    </source>
</reference>
<dbReference type="PROSITE" id="PS51387">
    <property type="entry name" value="FAD_PCMH"/>
    <property type="match status" value="1"/>
</dbReference>
<keyword evidence="5" id="KW-0560">Oxidoreductase</keyword>
<dbReference type="OrthoDB" id="9996127at2759"/>
<gene>
    <name evidence="8" type="ORF">K469DRAFT_691986</name>
</gene>
<comment type="cofactor">
    <cofactor evidence="1">
        <name>FAD</name>
        <dbReference type="ChEBI" id="CHEBI:57692"/>
    </cofactor>
</comment>
<dbReference type="InterPro" id="IPR036318">
    <property type="entry name" value="FAD-bd_PCMH-like_sf"/>
</dbReference>
<feature type="signal peptide" evidence="6">
    <location>
        <begin position="1"/>
        <end position="23"/>
    </location>
</feature>
<dbReference type="PANTHER" id="PTHR42973:SF9">
    <property type="entry name" value="FAD-BINDING PCMH-TYPE DOMAIN-CONTAINING PROTEIN-RELATED"/>
    <property type="match status" value="1"/>
</dbReference>
<dbReference type="GO" id="GO:0016491">
    <property type="term" value="F:oxidoreductase activity"/>
    <property type="evidence" value="ECO:0007669"/>
    <property type="project" value="UniProtKB-KW"/>
</dbReference>
<dbReference type="InterPro" id="IPR006094">
    <property type="entry name" value="Oxid_FAD_bind_N"/>
</dbReference>
<proteinExistence type="inferred from homology"/>
<keyword evidence="6" id="KW-0732">Signal</keyword>
<dbReference type="InterPro" id="IPR016164">
    <property type="entry name" value="FAD-linked_Oxase-like_C"/>
</dbReference>
<name>A0A6A6DTG4_9PEZI</name>
<dbReference type="InterPro" id="IPR016166">
    <property type="entry name" value="FAD-bd_PCMH"/>
</dbReference>
<keyword evidence="3" id="KW-0285">Flavoprotein</keyword>
<dbReference type="EMBL" id="ML994652">
    <property type="protein sequence ID" value="KAF2181509.1"/>
    <property type="molecule type" value="Genomic_DNA"/>
</dbReference>
<dbReference type="Pfam" id="PF01565">
    <property type="entry name" value="FAD_binding_4"/>
    <property type="match status" value="1"/>
</dbReference>
<evidence type="ECO:0000313" key="9">
    <source>
        <dbReference type="Proteomes" id="UP000800200"/>
    </source>
</evidence>
<keyword evidence="4" id="KW-0274">FAD</keyword>
<evidence type="ECO:0000256" key="2">
    <source>
        <dbReference type="ARBA" id="ARBA00005466"/>
    </source>
</evidence>
<evidence type="ECO:0000256" key="4">
    <source>
        <dbReference type="ARBA" id="ARBA00022827"/>
    </source>
</evidence>
<feature type="domain" description="FAD-binding PCMH-type" evidence="7">
    <location>
        <begin position="92"/>
        <end position="267"/>
    </location>
</feature>
<dbReference type="InterPro" id="IPR016169">
    <property type="entry name" value="FAD-bd_PCMH_sub2"/>
</dbReference>
<dbReference type="InterPro" id="IPR050416">
    <property type="entry name" value="FAD-linked_Oxidoreductase"/>
</dbReference>
<organism evidence="8 9">
    <name type="scientific">Zopfia rhizophila CBS 207.26</name>
    <dbReference type="NCBI Taxonomy" id="1314779"/>
    <lineage>
        <taxon>Eukaryota</taxon>
        <taxon>Fungi</taxon>
        <taxon>Dikarya</taxon>
        <taxon>Ascomycota</taxon>
        <taxon>Pezizomycotina</taxon>
        <taxon>Dothideomycetes</taxon>
        <taxon>Dothideomycetes incertae sedis</taxon>
        <taxon>Zopfiaceae</taxon>
        <taxon>Zopfia</taxon>
    </lineage>
</organism>
<dbReference type="SUPFAM" id="SSF56176">
    <property type="entry name" value="FAD-binding/transporter-associated domain-like"/>
    <property type="match status" value="1"/>
</dbReference>
<dbReference type="Gene3D" id="3.40.462.20">
    <property type="match status" value="1"/>
</dbReference>
<evidence type="ECO:0000256" key="5">
    <source>
        <dbReference type="ARBA" id="ARBA00023002"/>
    </source>
</evidence>
<accession>A0A6A6DTG4</accession>
<dbReference type="PANTHER" id="PTHR42973">
    <property type="entry name" value="BINDING OXIDOREDUCTASE, PUTATIVE (AFU_ORTHOLOGUE AFUA_1G17690)-RELATED"/>
    <property type="match status" value="1"/>
</dbReference>
<dbReference type="SUPFAM" id="SSF55103">
    <property type="entry name" value="FAD-linked oxidases, C-terminal domain"/>
    <property type="match status" value="1"/>
</dbReference>
<evidence type="ECO:0000259" key="7">
    <source>
        <dbReference type="PROSITE" id="PS51387"/>
    </source>
</evidence>
<dbReference type="AlphaFoldDB" id="A0A6A6DTG4"/>
<evidence type="ECO:0000256" key="3">
    <source>
        <dbReference type="ARBA" id="ARBA00022630"/>
    </source>
</evidence>
<feature type="chain" id="PRO_5025534332" evidence="6">
    <location>
        <begin position="24"/>
        <end position="540"/>
    </location>
</feature>
<dbReference type="Proteomes" id="UP000800200">
    <property type="component" value="Unassembled WGS sequence"/>
</dbReference>
<dbReference type="Gene3D" id="3.30.465.10">
    <property type="match status" value="1"/>
</dbReference>
<evidence type="ECO:0000256" key="1">
    <source>
        <dbReference type="ARBA" id="ARBA00001974"/>
    </source>
</evidence>
<evidence type="ECO:0000256" key="6">
    <source>
        <dbReference type="SAM" id="SignalP"/>
    </source>
</evidence>
<protein>
    <submittedName>
        <fullName evidence="8">FAD-binding domain-containing protein</fullName>
    </submittedName>
</protein>
<keyword evidence="9" id="KW-1185">Reference proteome</keyword>
<dbReference type="GO" id="GO:0071949">
    <property type="term" value="F:FAD binding"/>
    <property type="evidence" value="ECO:0007669"/>
    <property type="project" value="InterPro"/>
</dbReference>
<comment type="similarity">
    <text evidence="2">Belongs to the oxygen-dependent FAD-linked oxidoreductase family.</text>
</comment>
<evidence type="ECO:0000313" key="8">
    <source>
        <dbReference type="EMBL" id="KAF2181509.1"/>
    </source>
</evidence>